<dbReference type="Pfam" id="PF02517">
    <property type="entry name" value="Rce1-like"/>
    <property type="match status" value="1"/>
</dbReference>
<dbReference type="RefSeq" id="WP_003647673.1">
    <property type="nucleotide sequence ID" value="NC_008530.1"/>
</dbReference>
<dbReference type="Proteomes" id="UP000000664">
    <property type="component" value="Chromosome"/>
</dbReference>
<keyword evidence="2" id="KW-0472">Membrane</keyword>
<dbReference type="GO" id="GO:0080120">
    <property type="term" value="P:CAAX-box protein maturation"/>
    <property type="evidence" value="ECO:0007669"/>
    <property type="project" value="UniProtKB-ARBA"/>
</dbReference>
<dbReference type="PANTHER" id="PTHR36435">
    <property type="entry name" value="SLR1288 PROTEIN"/>
    <property type="match status" value="1"/>
</dbReference>
<dbReference type="InterPro" id="IPR003675">
    <property type="entry name" value="Rce1/LyrA-like_dom"/>
</dbReference>
<accession>A0A805ZWH7</accession>
<comment type="similarity">
    <text evidence="1">Belongs to the UPF0177 family.</text>
</comment>
<sequence length="260" mass="29473">MKKDNYLAISKTNASIKWMLIASIIYLVVYSLAGRLEFQSQSIWMQILYLSIVCVLAITFKKFYKTDKVFIKLPKEGKVKIITIIFCALVILLYALLGSVASWAEVFESMPEMMWGSICVALAAGIGEEVLCRVLLFNLFAKIFENKKYVLVWASLASSVLFGLFHLINLMHGAAINATMQQVFYATAIGLTFSYIHIFTNRIWLCIVMHFLLDLQPNIATMDAQPSPWGLILLIFGTAMIVSLLSIYAFNRRANKVFEY</sequence>
<reference evidence="4 5" key="1">
    <citation type="journal article" date="2006" name="Proc. Natl. Acad. Sci. U.S.A.">
        <title>Comparative genomics of the lactic acid bacteria.</title>
        <authorList>
            <person name="Makarova K."/>
            <person name="Slesarev A."/>
            <person name="Wolf Y."/>
            <person name="Sorokin A."/>
            <person name="Mirkin B."/>
            <person name="Koonin E."/>
            <person name="Pavlov A."/>
            <person name="Pavlova N."/>
            <person name="Karamychev V."/>
            <person name="Polouchine N."/>
            <person name="Shakhova V."/>
            <person name="Grigoriev I."/>
            <person name="Lou Y."/>
            <person name="Rohksar D."/>
            <person name="Lucas S."/>
            <person name="Huang K."/>
            <person name="Goodstein D.M."/>
            <person name="Hawkins T."/>
            <person name="Plengvidhya V."/>
            <person name="Welker D."/>
            <person name="Hughes J."/>
            <person name="Goh Y."/>
            <person name="Benson A."/>
            <person name="Baldwin K."/>
            <person name="Lee J.H."/>
            <person name="Diaz-Muniz I."/>
            <person name="Dosti B."/>
            <person name="Smeianov V."/>
            <person name="Wechter W."/>
            <person name="Barabote R."/>
            <person name="Lorca G."/>
            <person name="Altermann E."/>
            <person name="Barrangou R."/>
            <person name="Ganesan B."/>
            <person name="Xie Y."/>
            <person name="Rawsthorne H."/>
            <person name="Tamir D."/>
            <person name="Parker C."/>
            <person name="Breidt F."/>
            <person name="Broadbent J."/>
            <person name="Hutkins R."/>
            <person name="O'Sullivan D."/>
            <person name="Steele J."/>
            <person name="Unlu G."/>
            <person name="Saier M."/>
            <person name="Klaenhammer T."/>
            <person name="Richardson P."/>
            <person name="Kozyavkin S."/>
            <person name="Weimer B."/>
            <person name="Mills D."/>
        </authorList>
    </citation>
    <scope>NUCLEOTIDE SEQUENCE [LARGE SCALE GENOMIC DNA]</scope>
    <source>
        <strain evidence="5">ATCC 33323 / DSM 20243 / BCRC 14619 / CIP 102991 / JCM 1131 / KCTC 3163 / NCIMB 11718 / NCTC 13722 / AM63</strain>
    </source>
</reference>
<evidence type="ECO:0000313" key="5">
    <source>
        <dbReference type="Proteomes" id="UP000000664"/>
    </source>
</evidence>
<evidence type="ECO:0000256" key="2">
    <source>
        <dbReference type="SAM" id="Phobius"/>
    </source>
</evidence>
<feature type="transmembrane region" description="Helical" evidence="2">
    <location>
        <begin position="81"/>
        <end position="101"/>
    </location>
</feature>
<keyword evidence="4" id="KW-0378">Hydrolase</keyword>
<dbReference type="PANTHER" id="PTHR36435:SF1">
    <property type="entry name" value="CAAX AMINO TERMINAL PROTEASE FAMILY PROTEIN"/>
    <property type="match status" value="1"/>
</dbReference>
<dbReference type="AlphaFoldDB" id="A0A805ZWH7"/>
<keyword evidence="2" id="KW-0812">Transmembrane</keyword>
<gene>
    <name evidence="4" type="ordered locus">LGAS_0479</name>
</gene>
<dbReference type="InterPro" id="IPR052710">
    <property type="entry name" value="CAAX_protease"/>
</dbReference>
<protein>
    <submittedName>
        <fullName evidence="4">Predicted metal-dependent membrane protease</fullName>
    </submittedName>
</protein>
<feature type="transmembrane region" description="Helical" evidence="2">
    <location>
        <begin position="228"/>
        <end position="250"/>
    </location>
</feature>
<dbReference type="GeneID" id="29639528"/>
<name>A0A805ZWH7_LACGA</name>
<evidence type="ECO:0000259" key="3">
    <source>
        <dbReference type="Pfam" id="PF02517"/>
    </source>
</evidence>
<dbReference type="GO" id="GO:0006508">
    <property type="term" value="P:proteolysis"/>
    <property type="evidence" value="ECO:0007669"/>
    <property type="project" value="UniProtKB-KW"/>
</dbReference>
<dbReference type="EMBL" id="CP000413">
    <property type="protein sequence ID" value="ABJ59877.1"/>
    <property type="molecule type" value="Genomic_DNA"/>
</dbReference>
<keyword evidence="2" id="KW-1133">Transmembrane helix</keyword>
<feature type="transmembrane region" description="Helical" evidence="2">
    <location>
        <begin position="43"/>
        <end position="60"/>
    </location>
</feature>
<feature type="domain" description="CAAX prenyl protease 2/Lysostaphin resistance protein A-like" evidence="3">
    <location>
        <begin position="113"/>
        <end position="215"/>
    </location>
</feature>
<dbReference type="KEGG" id="lga:LGAS_0479"/>
<evidence type="ECO:0000313" key="4">
    <source>
        <dbReference type="EMBL" id="ABJ59877.1"/>
    </source>
</evidence>
<feature type="transmembrane region" description="Helical" evidence="2">
    <location>
        <begin position="12"/>
        <end position="31"/>
    </location>
</feature>
<proteinExistence type="inferred from homology"/>
<organism evidence="4 5">
    <name type="scientific">Lactobacillus gasseri (strain ATCC 33323 / DSM 20243 / BCRC 14619 / CIP 102991 / JCM 1131 / KCTC 3163 / NCIMB 11718 / NCTC 13722 / AM63)</name>
    <dbReference type="NCBI Taxonomy" id="324831"/>
    <lineage>
        <taxon>Bacteria</taxon>
        <taxon>Bacillati</taxon>
        <taxon>Bacillota</taxon>
        <taxon>Bacilli</taxon>
        <taxon>Lactobacillales</taxon>
        <taxon>Lactobacillaceae</taxon>
        <taxon>Lactobacillus</taxon>
    </lineage>
</organism>
<dbReference type="GO" id="GO:0004175">
    <property type="term" value="F:endopeptidase activity"/>
    <property type="evidence" value="ECO:0007669"/>
    <property type="project" value="UniProtKB-ARBA"/>
</dbReference>
<evidence type="ECO:0000256" key="1">
    <source>
        <dbReference type="ARBA" id="ARBA00009067"/>
    </source>
</evidence>
<feature type="transmembrane region" description="Helical" evidence="2">
    <location>
        <begin position="149"/>
        <end position="168"/>
    </location>
</feature>
<keyword evidence="4" id="KW-0645">Protease</keyword>